<protein>
    <recommendedName>
        <fullName evidence="2">Reverse transcriptase domain-containing protein</fullName>
    </recommendedName>
</protein>
<evidence type="ECO:0000256" key="1">
    <source>
        <dbReference type="SAM" id="MobiDB-lite"/>
    </source>
</evidence>
<dbReference type="Pfam" id="PF00078">
    <property type="entry name" value="RVT_1"/>
    <property type="match status" value="1"/>
</dbReference>
<sequence>MPRILFGHASNKVKLYVSIVDVRLTEGKITKLEAMGMRLSPLAIFAEARKQELSSITISPLMVTTKEQEGNEVLAKGSGGRRKDEGTSNIGTHLGKERGKHLAIWDALQHEKSEQWAERLKVKGLEVYDKMSKESFQKLVPARTTQVIKELKHPFDKDAPTATQPNELCNYAVMYYRDILTSRRIGEGANLDLMLGAVHWVNTTVRLLTEARLDLDRPITKEEAEEAFKVMANSKITDNDGLPVKFYTQHWEVLAESLIAVYNEIQIGGKFPVSACRGIISLLVKKGDTNEIRNWRPISLLNISYKIFAKVLVRRLGRYLPRLVADDQAAFVQGRSIYDNIVTLVEALEVVNQAKLEVTILMLDMEKSYNRVNWSYVLFTMKLMNFGDPFCMWVVALYSPSTASVMVNAKLQRTTPKTKTNKTSPRFTPRMGTPRTKIAATAGTAGRSQFICENMRTLANLGVEDLKKICRKEDVDYEKKTIAAMNIAKKRAMVAYGSEKEEVGSSDNETEGIEQGSADEQVEEEPEA</sequence>
<gene>
    <name evidence="3" type="ORF">CBR_g24371</name>
</gene>
<dbReference type="InterPro" id="IPR043502">
    <property type="entry name" value="DNA/RNA_pol_sf"/>
</dbReference>
<dbReference type="Gramene" id="GBG59023">
    <property type="protein sequence ID" value="GBG59023"/>
    <property type="gene ID" value="CBR_g24371"/>
</dbReference>
<feature type="domain" description="Reverse transcriptase" evidence="2">
    <location>
        <begin position="285"/>
        <end position="406"/>
    </location>
</feature>
<dbReference type="AlphaFoldDB" id="A0A388JMQ0"/>
<dbReference type="OrthoDB" id="1301749at2759"/>
<reference evidence="3 4" key="1">
    <citation type="journal article" date="2018" name="Cell">
        <title>The Chara Genome: Secondary Complexity and Implications for Plant Terrestrialization.</title>
        <authorList>
            <person name="Nishiyama T."/>
            <person name="Sakayama H."/>
            <person name="Vries J.D."/>
            <person name="Buschmann H."/>
            <person name="Saint-Marcoux D."/>
            <person name="Ullrich K.K."/>
            <person name="Haas F.B."/>
            <person name="Vanderstraeten L."/>
            <person name="Becker D."/>
            <person name="Lang D."/>
            <person name="Vosolsobe S."/>
            <person name="Rombauts S."/>
            <person name="Wilhelmsson P.K.I."/>
            <person name="Janitza P."/>
            <person name="Kern R."/>
            <person name="Heyl A."/>
            <person name="Rumpler F."/>
            <person name="Villalobos L.I.A.C."/>
            <person name="Clay J.M."/>
            <person name="Skokan R."/>
            <person name="Toyoda A."/>
            <person name="Suzuki Y."/>
            <person name="Kagoshima H."/>
            <person name="Schijlen E."/>
            <person name="Tajeshwar N."/>
            <person name="Catarino B."/>
            <person name="Hetherington A.J."/>
            <person name="Saltykova A."/>
            <person name="Bonnot C."/>
            <person name="Breuninger H."/>
            <person name="Symeonidi A."/>
            <person name="Radhakrishnan G.V."/>
            <person name="Van Nieuwerburgh F."/>
            <person name="Deforce D."/>
            <person name="Chang C."/>
            <person name="Karol K.G."/>
            <person name="Hedrich R."/>
            <person name="Ulvskov P."/>
            <person name="Glockner G."/>
            <person name="Delwiche C.F."/>
            <person name="Petrasek J."/>
            <person name="Van de Peer Y."/>
            <person name="Friml J."/>
            <person name="Beilby M."/>
            <person name="Dolan L."/>
            <person name="Kohara Y."/>
            <person name="Sugano S."/>
            <person name="Fujiyama A."/>
            <person name="Delaux P.-M."/>
            <person name="Quint M."/>
            <person name="TheiBen G."/>
            <person name="Hagemann M."/>
            <person name="Harholt J."/>
            <person name="Dunand C."/>
            <person name="Zachgo S."/>
            <person name="Langdale J."/>
            <person name="Maumus F."/>
            <person name="Straeten D.V.D."/>
            <person name="Gould S.B."/>
            <person name="Rensing S.A."/>
        </authorList>
    </citation>
    <scope>NUCLEOTIDE SEQUENCE [LARGE SCALE GENOMIC DNA]</scope>
    <source>
        <strain evidence="3 4">S276</strain>
    </source>
</reference>
<keyword evidence="4" id="KW-1185">Reference proteome</keyword>
<dbReference type="EMBL" id="BFEA01000002">
    <property type="protein sequence ID" value="GBG59023.1"/>
    <property type="molecule type" value="Genomic_DNA"/>
</dbReference>
<name>A0A388JMQ0_CHABU</name>
<proteinExistence type="predicted"/>
<organism evidence="3 4">
    <name type="scientific">Chara braunii</name>
    <name type="common">Braun's stonewort</name>
    <dbReference type="NCBI Taxonomy" id="69332"/>
    <lineage>
        <taxon>Eukaryota</taxon>
        <taxon>Viridiplantae</taxon>
        <taxon>Streptophyta</taxon>
        <taxon>Charophyceae</taxon>
        <taxon>Charales</taxon>
        <taxon>Characeae</taxon>
        <taxon>Chara</taxon>
    </lineage>
</organism>
<dbReference type="Proteomes" id="UP000265515">
    <property type="component" value="Unassembled WGS sequence"/>
</dbReference>
<dbReference type="PANTHER" id="PTHR19446">
    <property type="entry name" value="REVERSE TRANSCRIPTASES"/>
    <property type="match status" value="1"/>
</dbReference>
<feature type="region of interest" description="Disordered" evidence="1">
    <location>
        <begin position="497"/>
        <end position="528"/>
    </location>
</feature>
<dbReference type="SUPFAM" id="SSF56672">
    <property type="entry name" value="DNA/RNA polymerases"/>
    <property type="match status" value="1"/>
</dbReference>
<evidence type="ECO:0000313" key="4">
    <source>
        <dbReference type="Proteomes" id="UP000265515"/>
    </source>
</evidence>
<dbReference type="CDD" id="cd01650">
    <property type="entry name" value="RT_nLTR_like"/>
    <property type="match status" value="1"/>
</dbReference>
<evidence type="ECO:0000259" key="2">
    <source>
        <dbReference type="Pfam" id="PF00078"/>
    </source>
</evidence>
<dbReference type="InterPro" id="IPR000477">
    <property type="entry name" value="RT_dom"/>
</dbReference>
<comment type="caution">
    <text evidence="3">The sequence shown here is derived from an EMBL/GenBank/DDBJ whole genome shotgun (WGS) entry which is preliminary data.</text>
</comment>
<evidence type="ECO:0000313" key="3">
    <source>
        <dbReference type="EMBL" id="GBG59023.1"/>
    </source>
</evidence>
<accession>A0A388JMQ0</accession>